<dbReference type="OrthoDB" id="7771437at2"/>
<evidence type="ECO:0000313" key="3">
    <source>
        <dbReference type="Proteomes" id="UP000051295"/>
    </source>
</evidence>
<dbReference type="EMBL" id="LAXJ01000002">
    <property type="protein sequence ID" value="KRS14349.1"/>
    <property type="molecule type" value="Genomic_DNA"/>
</dbReference>
<keyword evidence="1" id="KW-0812">Transmembrane</keyword>
<feature type="transmembrane region" description="Helical" evidence="1">
    <location>
        <begin position="105"/>
        <end position="128"/>
    </location>
</feature>
<dbReference type="RefSeq" id="WP_057789414.1">
    <property type="nucleotide sequence ID" value="NZ_LAXJ01000002.1"/>
</dbReference>
<evidence type="ECO:0000313" key="2">
    <source>
        <dbReference type="EMBL" id="KRS14349.1"/>
    </source>
</evidence>
<reference evidence="2 3" key="1">
    <citation type="submission" date="2015-04" db="EMBL/GenBank/DDBJ databases">
        <title>The draft genome sequence of Roseovarius sp.R12b.</title>
        <authorList>
            <person name="Li G."/>
            <person name="Lai Q."/>
            <person name="Shao Z."/>
            <person name="Yan P."/>
        </authorList>
    </citation>
    <scope>NUCLEOTIDE SEQUENCE [LARGE SCALE GENOMIC DNA]</scope>
    <source>
        <strain evidence="2 3">R12B</strain>
    </source>
</reference>
<dbReference type="Proteomes" id="UP000051295">
    <property type="component" value="Unassembled WGS sequence"/>
</dbReference>
<keyword evidence="1" id="KW-1133">Transmembrane helix</keyword>
<name>A0A0T5NZR5_9RHOB</name>
<proteinExistence type="predicted"/>
<evidence type="ECO:0000256" key="1">
    <source>
        <dbReference type="SAM" id="Phobius"/>
    </source>
</evidence>
<evidence type="ECO:0008006" key="4">
    <source>
        <dbReference type="Google" id="ProtNLM"/>
    </source>
</evidence>
<dbReference type="AlphaFoldDB" id="A0A0T5NZR5"/>
<protein>
    <recommendedName>
        <fullName evidence="4">Yip1 domain-containing protein</fullName>
    </recommendedName>
</protein>
<feature type="transmembrane region" description="Helical" evidence="1">
    <location>
        <begin position="21"/>
        <end position="44"/>
    </location>
</feature>
<keyword evidence="3" id="KW-1185">Reference proteome</keyword>
<feature type="transmembrane region" description="Helical" evidence="1">
    <location>
        <begin position="134"/>
        <end position="150"/>
    </location>
</feature>
<comment type="caution">
    <text evidence="2">The sequence shown here is derived from an EMBL/GenBank/DDBJ whole genome shotgun (WGS) entry which is preliminary data.</text>
</comment>
<feature type="transmembrane region" description="Helical" evidence="1">
    <location>
        <begin position="64"/>
        <end position="84"/>
    </location>
</feature>
<keyword evidence="1" id="KW-0472">Membrane</keyword>
<dbReference type="STRING" id="1641875.XM53_01050"/>
<organism evidence="2 3">
    <name type="scientific">Roseovarius atlanticus</name>
    <dbReference type="NCBI Taxonomy" id="1641875"/>
    <lineage>
        <taxon>Bacteria</taxon>
        <taxon>Pseudomonadati</taxon>
        <taxon>Pseudomonadota</taxon>
        <taxon>Alphaproteobacteria</taxon>
        <taxon>Rhodobacterales</taxon>
        <taxon>Roseobacteraceae</taxon>
        <taxon>Roseovarius</taxon>
    </lineage>
</organism>
<dbReference type="PATRIC" id="fig|1641875.4.peg.1297"/>
<gene>
    <name evidence="2" type="ORF">XM53_01050</name>
</gene>
<accession>A0A0T5NZR5</accession>
<sequence length="161" mass="17416">MPVTTDIVAAYRGPRTVFRRLLAMGANEGRALAILMAGCAIFFISEWPRLAREAHLTGQELNPMLGGALLGWIFIAPLIFYAIGTITQLVLRLMGGRATAYATRLALFWAWLVASPIKLLHGLVAGFIGPGPGLTAVGAIWLLAFLWVWVSNLREAGWGQG</sequence>